<evidence type="ECO:0008006" key="3">
    <source>
        <dbReference type="Google" id="ProtNLM"/>
    </source>
</evidence>
<dbReference type="EMBL" id="JAGGLI010000054">
    <property type="protein sequence ID" value="MBP2028993.1"/>
    <property type="molecule type" value="Genomic_DNA"/>
</dbReference>
<dbReference type="RefSeq" id="WP_209662048.1">
    <property type="nucleotide sequence ID" value="NZ_JAGGLI010000054.1"/>
</dbReference>
<organism evidence="1 2">
    <name type="scientific">Acetoanaerobium pronyense</name>
    <dbReference type="NCBI Taxonomy" id="1482736"/>
    <lineage>
        <taxon>Bacteria</taxon>
        <taxon>Bacillati</taxon>
        <taxon>Bacillota</taxon>
        <taxon>Clostridia</taxon>
        <taxon>Peptostreptococcales</taxon>
        <taxon>Filifactoraceae</taxon>
        <taxon>Acetoanaerobium</taxon>
    </lineage>
</organism>
<sequence>MNKKEKKQLLLNLQVPNTEYKDEVFYKVLQEMDDLKKDYNKYFIGMDVDKALELTATANYELCCALLTLTLREDYWNEGSFDERYKAGQIMDIVNRMIELLE</sequence>
<proteinExistence type="predicted"/>
<gene>
    <name evidence="1" type="ORF">J2Z35_002831</name>
</gene>
<evidence type="ECO:0000313" key="1">
    <source>
        <dbReference type="EMBL" id="MBP2028993.1"/>
    </source>
</evidence>
<comment type="caution">
    <text evidence="1">The sequence shown here is derived from an EMBL/GenBank/DDBJ whole genome shotgun (WGS) entry which is preliminary data.</text>
</comment>
<reference evidence="1 2" key="1">
    <citation type="submission" date="2021-03" db="EMBL/GenBank/DDBJ databases">
        <title>Genomic Encyclopedia of Type Strains, Phase IV (KMG-IV): sequencing the most valuable type-strain genomes for metagenomic binning, comparative biology and taxonomic classification.</title>
        <authorList>
            <person name="Goeker M."/>
        </authorList>
    </citation>
    <scope>NUCLEOTIDE SEQUENCE [LARGE SCALE GENOMIC DNA]</scope>
    <source>
        <strain evidence="1 2">DSM 27512</strain>
    </source>
</reference>
<evidence type="ECO:0000313" key="2">
    <source>
        <dbReference type="Proteomes" id="UP001314903"/>
    </source>
</evidence>
<dbReference type="Proteomes" id="UP001314903">
    <property type="component" value="Unassembled WGS sequence"/>
</dbReference>
<accession>A0ABS4KMJ0</accession>
<protein>
    <recommendedName>
        <fullName evidence="3">Phage gp6-like head-tail connector protein</fullName>
    </recommendedName>
</protein>
<keyword evidence="2" id="KW-1185">Reference proteome</keyword>
<name>A0ABS4KMJ0_9FIRM</name>